<evidence type="ECO:0000256" key="2">
    <source>
        <dbReference type="SAM" id="SignalP"/>
    </source>
</evidence>
<keyword evidence="1" id="KW-0472">Membrane</keyword>
<dbReference type="InterPro" id="IPR007621">
    <property type="entry name" value="TPM_dom"/>
</dbReference>
<keyword evidence="2" id="KW-0732">Signal</keyword>
<comment type="caution">
    <text evidence="4">The sequence shown here is derived from an EMBL/GenBank/DDBJ whole genome shotgun (WGS) entry which is preliminary data.</text>
</comment>
<evidence type="ECO:0000259" key="3">
    <source>
        <dbReference type="Pfam" id="PF04536"/>
    </source>
</evidence>
<name>A0A5D0D2C1_9BACL</name>
<dbReference type="PANTHER" id="PTHR30373:SF2">
    <property type="entry name" value="UPF0603 PROTEIN YGCG"/>
    <property type="match status" value="1"/>
</dbReference>
<dbReference type="RefSeq" id="WP_148450897.1">
    <property type="nucleotide sequence ID" value="NZ_VSDO01000001.1"/>
</dbReference>
<organism evidence="4 5">
    <name type="scientific">Paenibacillus faecis</name>
    <dbReference type="NCBI Taxonomy" id="862114"/>
    <lineage>
        <taxon>Bacteria</taxon>
        <taxon>Bacillati</taxon>
        <taxon>Bacillota</taxon>
        <taxon>Bacilli</taxon>
        <taxon>Bacillales</taxon>
        <taxon>Paenibacillaceae</taxon>
        <taxon>Paenibacillus</taxon>
    </lineage>
</organism>
<evidence type="ECO:0000313" key="4">
    <source>
        <dbReference type="EMBL" id="TYA15307.1"/>
    </source>
</evidence>
<keyword evidence="5" id="KW-1185">Reference proteome</keyword>
<feature type="transmembrane region" description="Helical" evidence="1">
    <location>
        <begin position="217"/>
        <end position="241"/>
    </location>
</feature>
<reference evidence="4 5" key="1">
    <citation type="submission" date="2019-08" db="EMBL/GenBank/DDBJ databases">
        <title>Genome sequencing of Paenibacillus faecis DSM 23593(T).</title>
        <authorList>
            <person name="Kook J.-K."/>
            <person name="Park S.-N."/>
            <person name="Lim Y.K."/>
        </authorList>
    </citation>
    <scope>NUCLEOTIDE SEQUENCE [LARGE SCALE GENOMIC DNA]</scope>
    <source>
        <strain evidence="4 5">DSM 23593</strain>
    </source>
</reference>
<keyword evidence="1" id="KW-1133">Transmembrane helix</keyword>
<gene>
    <name evidence="4" type="ORF">FRY98_06665</name>
</gene>
<sequence>MRRSTGRPRIKPRFALNILACIVTLCASLLWGPGAPASAAGPDIPEPRGDIYIQDFEGLLAEQQVRELNALGRALEDRTGAQIAVLTVPSLNGYTVEEYALQAFRKYGLGSKEQNNGVLLLLSMGGGEPGNRPLRIEVGYGLEGALPDGKVGRILDQVTIPYLRENQPGTAIIETYKTLYNEVAREYGVEDELAPQEVAVPQSSAGENGGGRFSAGWLLLIVAFLAVDFIFFRGMMTMLLLSMLGRGGGRGGGGYGGGGGFGGGGFRGGGGGTSGGGGASRRF</sequence>
<feature type="chain" id="PRO_5023077502" evidence="2">
    <location>
        <begin position="40"/>
        <end position="283"/>
    </location>
</feature>
<dbReference type="Pfam" id="PF04536">
    <property type="entry name" value="TPM_phosphatase"/>
    <property type="match status" value="1"/>
</dbReference>
<dbReference type="EMBL" id="VSDO01000001">
    <property type="protein sequence ID" value="TYA15307.1"/>
    <property type="molecule type" value="Genomic_DNA"/>
</dbReference>
<protein>
    <submittedName>
        <fullName evidence="4">TPM domain-containing protein</fullName>
    </submittedName>
</protein>
<dbReference type="AlphaFoldDB" id="A0A5D0D2C1"/>
<dbReference type="Gene3D" id="3.10.310.50">
    <property type="match status" value="1"/>
</dbReference>
<keyword evidence="1" id="KW-0812">Transmembrane</keyword>
<evidence type="ECO:0000256" key="1">
    <source>
        <dbReference type="SAM" id="Phobius"/>
    </source>
</evidence>
<accession>A0A5D0D2C1</accession>
<dbReference type="Proteomes" id="UP000325218">
    <property type="component" value="Unassembled WGS sequence"/>
</dbReference>
<proteinExistence type="predicted"/>
<dbReference type="OrthoDB" id="9810918at2"/>
<feature type="domain" description="TPM" evidence="3">
    <location>
        <begin position="54"/>
        <end position="180"/>
    </location>
</feature>
<feature type="signal peptide" evidence="2">
    <location>
        <begin position="1"/>
        <end position="39"/>
    </location>
</feature>
<dbReference type="PANTHER" id="PTHR30373">
    <property type="entry name" value="UPF0603 PROTEIN YGCG"/>
    <property type="match status" value="1"/>
</dbReference>
<evidence type="ECO:0000313" key="5">
    <source>
        <dbReference type="Proteomes" id="UP000325218"/>
    </source>
</evidence>